<proteinExistence type="predicted"/>
<dbReference type="Proteomes" id="UP000229390">
    <property type="component" value="Unassembled WGS sequence"/>
</dbReference>
<gene>
    <name evidence="2" type="ORF">COT34_00480</name>
</gene>
<name>A0A2M6T1B1_9BACT</name>
<accession>A0A2M6T1B1</accession>
<keyword evidence="1" id="KW-0812">Transmembrane</keyword>
<dbReference type="Gene3D" id="3.30.700.10">
    <property type="entry name" value="Glycoprotein, Type 4 Pilin"/>
    <property type="match status" value="1"/>
</dbReference>
<dbReference type="AlphaFoldDB" id="A0A2M6T1B1"/>
<evidence type="ECO:0000313" key="3">
    <source>
        <dbReference type="Proteomes" id="UP000229390"/>
    </source>
</evidence>
<dbReference type="NCBIfam" id="TIGR02532">
    <property type="entry name" value="IV_pilin_GFxxxE"/>
    <property type="match status" value="1"/>
</dbReference>
<sequence length="146" mass="15570">MKNRGFTLIEILIVLGIIAVLMTMVILTVNPARQFAQVRNTQRWSNLNSILSAIYQNMIDNSGIFTCSAGALATSTTVMGSGTGQYDICSCLVPTYMASMPFDPSTGSYTNCSSYNSAYTVSQATSGRVSVAAPSAELGQTIDLTR</sequence>
<keyword evidence="1" id="KW-1133">Transmembrane helix</keyword>
<dbReference type="InterPro" id="IPR045584">
    <property type="entry name" value="Pilin-like"/>
</dbReference>
<evidence type="ECO:0008006" key="4">
    <source>
        <dbReference type="Google" id="ProtNLM"/>
    </source>
</evidence>
<keyword evidence="1" id="KW-0472">Membrane</keyword>
<dbReference type="EMBL" id="PEYE01000010">
    <property type="protein sequence ID" value="PIS39028.1"/>
    <property type="molecule type" value="Genomic_DNA"/>
</dbReference>
<dbReference type="PROSITE" id="PS00409">
    <property type="entry name" value="PROKAR_NTER_METHYL"/>
    <property type="match status" value="1"/>
</dbReference>
<organism evidence="2 3">
    <name type="scientific">Candidatus Nealsonbacteria bacterium CG08_land_8_20_14_0_20_43_11</name>
    <dbReference type="NCBI Taxonomy" id="1974706"/>
    <lineage>
        <taxon>Bacteria</taxon>
        <taxon>Candidatus Nealsoniibacteriota</taxon>
    </lineage>
</organism>
<dbReference type="Pfam" id="PF07963">
    <property type="entry name" value="N_methyl"/>
    <property type="match status" value="1"/>
</dbReference>
<dbReference type="SUPFAM" id="SSF54523">
    <property type="entry name" value="Pili subunits"/>
    <property type="match status" value="1"/>
</dbReference>
<dbReference type="InterPro" id="IPR012902">
    <property type="entry name" value="N_methyl_site"/>
</dbReference>
<evidence type="ECO:0000313" key="2">
    <source>
        <dbReference type="EMBL" id="PIS39028.1"/>
    </source>
</evidence>
<comment type="caution">
    <text evidence="2">The sequence shown here is derived from an EMBL/GenBank/DDBJ whole genome shotgun (WGS) entry which is preliminary data.</text>
</comment>
<protein>
    <recommendedName>
        <fullName evidence="4">Type II secretion system protein</fullName>
    </recommendedName>
</protein>
<feature type="transmembrane region" description="Helical" evidence="1">
    <location>
        <begin position="6"/>
        <end position="29"/>
    </location>
</feature>
<reference evidence="3" key="1">
    <citation type="submission" date="2017-09" db="EMBL/GenBank/DDBJ databases">
        <title>Depth-based differentiation of microbial function through sediment-hosted aquifers and enrichment of novel symbionts in the deep terrestrial subsurface.</title>
        <authorList>
            <person name="Probst A.J."/>
            <person name="Ladd B."/>
            <person name="Jarett J.K."/>
            <person name="Geller-Mcgrath D.E."/>
            <person name="Sieber C.M.K."/>
            <person name="Emerson J.B."/>
            <person name="Anantharaman K."/>
            <person name="Thomas B.C."/>
            <person name="Malmstrom R."/>
            <person name="Stieglmeier M."/>
            <person name="Klingl A."/>
            <person name="Woyke T."/>
            <person name="Ryan C.M."/>
            <person name="Banfield J.F."/>
        </authorList>
    </citation>
    <scope>NUCLEOTIDE SEQUENCE [LARGE SCALE GENOMIC DNA]</scope>
</reference>
<evidence type="ECO:0000256" key="1">
    <source>
        <dbReference type="SAM" id="Phobius"/>
    </source>
</evidence>